<dbReference type="Gene3D" id="2.120.10.30">
    <property type="entry name" value="TolB, C-terminal domain"/>
    <property type="match status" value="1"/>
</dbReference>
<dbReference type="OrthoDB" id="8432779at2"/>
<dbReference type="RefSeq" id="WP_136936397.1">
    <property type="nucleotide sequence ID" value="NZ_SSMQ01000140.1"/>
</dbReference>
<dbReference type="PROSITE" id="PS51257">
    <property type="entry name" value="PROKAR_LIPOPROTEIN"/>
    <property type="match status" value="1"/>
</dbReference>
<evidence type="ECO:0008006" key="4">
    <source>
        <dbReference type="Google" id="ProtNLM"/>
    </source>
</evidence>
<gene>
    <name evidence="2" type="ORF">E8A74_50535</name>
</gene>
<sequence>MRVIGASFILGIVMAVGMAVGCSAGGGGDKTPAGGTGGAGASGGQGGAGGDIFNPTGGMGAAGGTPVGGDVIVNANCKANCDDFPAEPIFDGVAPSNAPELFGAPDNYTPGLCIVEPHLGDSGKHGALFPANWLRVRFRVKPANNENLFEIRLKAANQTNELVAYSVSPVWAMPKEIWEAIGVKGGAIDQEIQVTIRGVNSQNPGTPTGATGTFTIAPVTAGGSMVYWAATSSEVTPTTSKLVGFYVGDETTIDALTVPQVQQGNILSEGGRDLRGKYTDPKGVPQGRAQCIGCHVSTPSGEEVGFTDHWPWNNVVSTIKEGKAGEVPAYFTAGAQRLLSQPWLGMMTFSKAIWGPGNRIALTPYANRNVDIGFTDSAGYGSDRLAWFDLETNASIPWTEGQSGPTNDAIKGAQGTAWGFLQTSGESQGIVAPNWSHDGQTIVYTSAGKSQDGRIADNVETDIKTVPYNNRQGGAVAPVQGAATPGVSEYYPSFSADDKLIAYNRAGNTSGKIYYRPDGEVYVVPSNGGSPIRLAANDPPACTGQTSPGVINSWAKWSPTVLGGVPNGKTYYWLIFSSARDYPGAFIVPPNQYSPPDTRSSQLYMTAIVRDAQGNYETYPAVYIWNQDPKTSNLTPAWDIFDIPPPPPPK</sequence>
<dbReference type="EMBL" id="SSMQ01000140">
    <property type="protein sequence ID" value="TKC92088.1"/>
    <property type="molecule type" value="Genomic_DNA"/>
</dbReference>
<keyword evidence="1" id="KW-0732">Signal</keyword>
<keyword evidence="3" id="KW-1185">Reference proteome</keyword>
<dbReference type="InterPro" id="IPR011659">
    <property type="entry name" value="WD40"/>
</dbReference>
<proteinExistence type="predicted"/>
<organism evidence="2 3">
    <name type="scientific">Polyangium fumosum</name>
    <dbReference type="NCBI Taxonomy" id="889272"/>
    <lineage>
        <taxon>Bacteria</taxon>
        <taxon>Pseudomonadati</taxon>
        <taxon>Myxococcota</taxon>
        <taxon>Polyangia</taxon>
        <taxon>Polyangiales</taxon>
        <taxon>Polyangiaceae</taxon>
        <taxon>Polyangium</taxon>
    </lineage>
</organism>
<evidence type="ECO:0000256" key="1">
    <source>
        <dbReference type="SAM" id="SignalP"/>
    </source>
</evidence>
<protein>
    <recommendedName>
        <fullName evidence="4">Cytochrome c domain-containing protein</fullName>
    </recommendedName>
</protein>
<accession>A0A4U1IEJ7</accession>
<dbReference type="SUPFAM" id="SSF69304">
    <property type="entry name" value="Tricorn protease N-terminal domain"/>
    <property type="match status" value="1"/>
</dbReference>
<dbReference type="InterPro" id="IPR011042">
    <property type="entry name" value="6-blade_b-propeller_TolB-like"/>
</dbReference>
<evidence type="ECO:0000313" key="3">
    <source>
        <dbReference type="Proteomes" id="UP000309215"/>
    </source>
</evidence>
<feature type="chain" id="PRO_5020449777" description="Cytochrome c domain-containing protein" evidence="1">
    <location>
        <begin position="25"/>
        <end position="650"/>
    </location>
</feature>
<dbReference type="Pfam" id="PF07676">
    <property type="entry name" value="PD40"/>
    <property type="match status" value="2"/>
</dbReference>
<dbReference type="Proteomes" id="UP000309215">
    <property type="component" value="Unassembled WGS sequence"/>
</dbReference>
<comment type="caution">
    <text evidence="2">The sequence shown here is derived from an EMBL/GenBank/DDBJ whole genome shotgun (WGS) entry which is preliminary data.</text>
</comment>
<evidence type="ECO:0000313" key="2">
    <source>
        <dbReference type="EMBL" id="TKC92088.1"/>
    </source>
</evidence>
<feature type="signal peptide" evidence="1">
    <location>
        <begin position="1"/>
        <end position="24"/>
    </location>
</feature>
<dbReference type="AlphaFoldDB" id="A0A4U1IEJ7"/>
<reference evidence="2 3" key="1">
    <citation type="submission" date="2019-04" db="EMBL/GenBank/DDBJ databases">
        <authorList>
            <person name="Li Y."/>
            <person name="Wang J."/>
        </authorList>
    </citation>
    <scope>NUCLEOTIDE SEQUENCE [LARGE SCALE GENOMIC DNA]</scope>
    <source>
        <strain evidence="2 3">DSM 14668</strain>
    </source>
</reference>
<name>A0A4U1IEJ7_9BACT</name>